<name>A0A9Q3EX53_9BASI</name>
<evidence type="ECO:0000313" key="2">
    <source>
        <dbReference type="Proteomes" id="UP000765509"/>
    </source>
</evidence>
<organism evidence="1 2">
    <name type="scientific">Austropuccinia psidii MF-1</name>
    <dbReference type="NCBI Taxonomy" id="1389203"/>
    <lineage>
        <taxon>Eukaryota</taxon>
        <taxon>Fungi</taxon>
        <taxon>Dikarya</taxon>
        <taxon>Basidiomycota</taxon>
        <taxon>Pucciniomycotina</taxon>
        <taxon>Pucciniomycetes</taxon>
        <taxon>Pucciniales</taxon>
        <taxon>Sphaerophragmiaceae</taxon>
        <taxon>Austropuccinia</taxon>
    </lineage>
</organism>
<comment type="caution">
    <text evidence="1">The sequence shown here is derived from an EMBL/GenBank/DDBJ whole genome shotgun (WGS) entry which is preliminary data.</text>
</comment>
<dbReference type="EMBL" id="AVOT02032927">
    <property type="protein sequence ID" value="MBW0526760.1"/>
    <property type="molecule type" value="Genomic_DNA"/>
</dbReference>
<accession>A0A9Q3EX53</accession>
<sequence>MTIAHKAGSIKKNADGFSRWELLKKPENPTNFPENAEPQITIEGINITDIGTESFEEVRESYKKDNKLHILAYVLDKDCKYTALSNSSEDI</sequence>
<protein>
    <submittedName>
        <fullName evidence="1">Uncharacterized protein</fullName>
    </submittedName>
</protein>
<evidence type="ECO:0000313" key="1">
    <source>
        <dbReference type="EMBL" id="MBW0526760.1"/>
    </source>
</evidence>
<dbReference type="AlphaFoldDB" id="A0A9Q3EX53"/>
<dbReference type="OrthoDB" id="8067401at2759"/>
<gene>
    <name evidence="1" type="ORF">O181_066475</name>
</gene>
<dbReference type="Proteomes" id="UP000765509">
    <property type="component" value="Unassembled WGS sequence"/>
</dbReference>
<proteinExistence type="predicted"/>
<reference evidence="1" key="1">
    <citation type="submission" date="2021-03" db="EMBL/GenBank/DDBJ databases">
        <title>Draft genome sequence of rust myrtle Austropuccinia psidii MF-1, a brazilian biotype.</title>
        <authorList>
            <person name="Quecine M.C."/>
            <person name="Pachon D.M.R."/>
            <person name="Bonatelli M.L."/>
            <person name="Correr F.H."/>
            <person name="Franceschini L.M."/>
            <person name="Leite T.F."/>
            <person name="Margarido G.R.A."/>
            <person name="Almeida C.A."/>
            <person name="Ferrarezi J.A."/>
            <person name="Labate C.A."/>
        </authorList>
    </citation>
    <scope>NUCLEOTIDE SEQUENCE</scope>
    <source>
        <strain evidence="1">MF-1</strain>
    </source>
</reference>
<keyword evidence="2" id="KW-1185">Reference proteome</keyword>